<reference evidence="3" key="2">
    <citation type="submission" date="2008-12" db="EMBL/GenBank/DDBJ databases">
        <title>Improved gene annotation of the rice (Oryza sativa) genomes.</title>
        <authorList>
            <person name="Wang J."/>
            <person name="Li R."/>
            <person name="Fan W."/>
            <person name="Huang Q."/>
            <person name="Zhang J."/>
            <person name="Zhou Y."/>
            <person name="Hu Y."/>
            <person name="Zi S."/>
            <person name="Li J."/>
            <person name="Ni P."/>
            <person name="Zheng H."/>
            <person name="Zhang Y."/>
            <person name="Zhao M."/>
            <person name="Hao Q."/>
            <person name="McDermott J."/>
            <person name="Samudrala R."/>
            <person name="Kristiansen K."/>
            <person name="Wong G.K.-S."/>
        </authorList>
    </citation>
    <scope>NUCLEOTIDE SEQUENCE</scope>
</reference>
<evidence type="ECO:0000313" key="3">
    <source>
        <dbReference type="EMBL" id="EEE69587.1"/>
    </source>
</evidence>
<feature type="region of interest" description="Disordered" evidence="2">
    <location>
        <begin position="474"/>
        <end position="530"/>
    </location>
</feature>
<sequence>MLPFQRELPADGKKLCYICGDDDGSHEELRCPFNYMYYHMSDEDASAGTCEGSCSAGKHPMAEAVVVYGSGRCREFLRCVVRLGWSGDISLGGACEEHEAVVRELACRHELTTLLRALRGQGQGQVEATTTFILGEVSRAFTVCLSIMASASPSASPPRLDETPPAVDSAVSVGARGAAATTTVRGKRGQRPAKPLLIAIRPVFLVNGDGGDAARALAWLDAKPARSVVYICFGSLTRFPHEQVAELGMGLADSGVNFVWVVGDKNASASLLPVERQRVTLLASESALRLMQQPISPPNSLARSLAGLRHRSKSKSSVASGGASASAAMAGSDAAAKLVASASAAAAGSDAAFQLARLCLLLCRASALGSSAAVGAAALGFSLASSSIAVHLSWHTTRLLATTVRCSAFSLADRLRQSPPPRVTTKVAAQIRRRRFFLHHRHCRVQAERLGTGTVEACSSHGWMDDGGVDVAAAGGAPRRSRRRWQEAANPSLKWRPPLAPAAAAARPPPPPPPPFPTRRSSAYCKRLQQ</sequence>
<organism evidence="3">
    <name type="scientific">Oryza sativa subsp. japonica</name>
    <name type="common">Rice</name>
    <dbReference type="NCBI Taxonomy" id="39947"/>
    <lineage>
        <taxon>Eukaryota</taxon>
        <taxon>Viridiplantae</taxon>
        <taxon>Streptophyta</taxon>
        <taxon>Embryophyta</taxon>
        <taxon>Tracheophyta</taxon>
        <taxon>Spermatophyta</taxon>
        <taxon>Magnoliopsida</taxon>
        <taxon>Liliopsida</taxon>
        <taxon>Poales</taxon>
        <taxon>Poaceae</taxon>
        <taxon>BOP clade</taxon>
        <taxon>Oryzoideae</taxon>
        <taxon>Oryzeae</taxon>
        <taxon>Oryzinae</taxon>
        <taxon>Oryza</taxon>
        <taxon>Oryza sativa</taxon>
    </lineage>
</organism>
<dbReference type="PANTHER" id="PTHR48048">
    <property type="entry name" value="GLYCOSYLTRANSFERASE"/>
    <property type="match status" value="1"/>
</dbReference>
<evidence type="ECO:0000256" key="2">
    <source>
        <dbReference type="SAM" id="MobiDB-lite"/>
    </source>
</evidence>
<name>B9G390_ORYSJ</name>
<dbReference type="SUPFAM" id="SSF53756">
    <property type="entry name" value="UDP-Glycosyltransferase/glycogen phosphorylase"/>
    <property type="match status" value="1"/>
</dbReference>
<dbReference type="Gene3D" id="3.40.50.2000">
    <property type="entry name" value="Glycogen Phosphorylase B"/>
    <property type="match status" value="1"/>
</dbReference>
<dbReference type="AlphaFoldDB" id="B9G390"/>
<accession>B9G390</accession>
<gene>
    <name evidence="3" type="ORF">OsJ_29129</name>
</gene>
<dbReference type="InterPro" id="IPR050481">
    <property type="entry name" value="UDP-glycosyltransf_plant"/>
</dbReference>
<comment type="similarity">
    <text evidence="1">Belongs to the UDP-glycosyltransferase family.</text>
</comment>
<feature type="compositionally biased region" description="Pro residues" evidence="2">
    <location>
        <begin position="507"/>
        <end position="517"/>
    </location>
</feature>
<proteinExistence type="inferred from homology"/>
<reference evidence="3" key="1">
    <citation type="journal article" date="2005" name="PLoS Biol.">
        <title>The genomes of Oryza sativa: a history of duplications.</title>
        <authorList>
            <person name="Yu J."/>
            <person name="Wang J."/>
            <person name="Lin W."/>
            <person name="Li S."/>
            <person name="Li H."/>
            <person name="Zhou J."/>
            <person name="Ni P."/>
            <person name="Dong W."/>
            <person name="Hu S."/>
            <person name="Zeng C."/>
            <person name="Zhang J."/>
            <person name="Zhang Y."/>
            <person name="Li R."/>
            <person name="Xu Z."/>
            <person name="Li S."/>
            <person name="Li X."/>
            <person name="Zheng H."/>
            <person name="Cong L."/>
            <person name="Lin L."/>
            <person name="Yin J."/>
            <person name="Geng J."/>
            <person name="Li G."/>
            <person name="Shi J."/>
            <person name="Liu J."/>
            <person name="Lv H."/>
            <person name="Li J."/>
            <person name="Wang J."/>
            <person name="Deng Y."/>
            <person name="Ran L."/>
            <person name="Shi X."/>
            <person name="Wang X."/>
            <person name="Wu Q."/>
            <person name="Li C."/>
            <person name="Ren X."/>
            <person name="Wang J."/>
            <person name="Wang X."/>
            <person name="Li D."/>
            <person name="Liu D."/>
            <person name="Zhang X."/>
            <person name="Ji Z."/>
            <person name="Zhao W."/>
            <person name="Sun Y."/>
            <person name="Zhang Z."/>
            <person name="Bao J."/>
            <person name="Han Y."/>
            <person name="Dong L."/>
            <person name="Ji J."/>
            <person name="Chen P."/>
            <person name="Wu S."/>
            <person name="Liu J."/>
            <person name="Xiao Y."/>
            <person name="Bu D."/>
            <person name="Tan J."/>
            <person name="Yang L."/>
            <person name="Ye C."/>
            <person name="Zhang J."/>
            <person name="Xu J."/>
            <person name="Zhou Y."/>
            <person name="Yu Y."/>
            <person name="Zhang B."/>
            <person name="Zhuang S."/>
            <person name="Wei H."/>
            <person name="Liu B."/>
            <person name="Lei M."/>
            <person name="Yu H."/>
            <person name="Li Y."/>
            <person name="Xu H."/>
            <person name="Wei S."/>
            <person name="He X."/>
            <person name="Fang L."/>
            <person name="Zhang Z."/>
            <person name="Zhang Y."/>
            <person name="Huang X."/>
            <person name="Su Z."/>
            <person name="Tong W."/>
            <person name="Li J."/>
            <person name="Tong Z."/>
            <person name="Li S."/>
            <person name="Ye J."/>
            <person name="Wang L."/>
            <person name="Fang L."/>
            <person name="Lei T."/>
            <person name="Chen C."/>
            <person name="Chen H."/>
            <person name="Xu Z."/>
            <person name="Li H."/>
            <person name="Huang H."/>
            <person name="Zhang F."/>
            <person name="Xu H."/>
            <person name="Li N."/>
            <person name="Zhao C."/>
            <person name="Li S."/>
            <person name="Dong L."/>
            <person name="Huang Y."/>
            <person name="Li L."/>
            <person name="Xi Y."/>
            <person name="Qi Q."/>
            <person name="Li W."/>
            <person name="Zhang B."/>
            <person name="Hu W."/>
            <person name="Zhang Y."/>
            <person name="Tian X."/>
            <person name="Jiao Y."/>
            <person name="Liang X."/>
            <person name="Jin J."/>
            <person name="Gao L."/>
            <person name="Zheng W."/>
            <person name="Hao B."/>
            <person name="Liu S."/>
            <person name="Wang W."/>
            <person name="Yuan L."/>
            <person name="Cao M."/>
            <person name="McDermott J."/>
            <person name="Samudrala R."/>
            <person name="Wang J."/>
            <person name="Wong G.K."/>
            <person name="Yang H."/>
        </authorList>
    </citation>
    <scope>NUCLEOTIDE SEQUENCE [LARGE SCALE GENOMIC DNA]</scope>
</reference>
<dbReference type="GO" id="GO:0035251">
    <property type="term" value="F:UDP-glucosyltransferase activity"/>
    <property type="evidence" value="ECO:0007669"/>
    <property type="project" value="InterPro"/>
</dbReference>
<dbReference type="EMBL" id="CM000146">
    <property type="protein sequence ID" value="EEE69587.1"/>
    <property type="molecule type" value="Genomic_DNA"/>
</dbReference>
<dbReference type="PANTHER" id="PTHR48048:SF45">
    <property type="entry name" value="GLYCOSYLTRANSFERASE"/>
    <property type="match status" value="1"/>
</dbReference>
<dbReference type="Proteomes" id="UP000007752">
    <property type="component" value="Chromosome 9"/>
</dbReference>
<evidence type="ECO:0000256" key="1">
    <source>
        <dbReference type="ARBA" id="ARBA00009995"/>
    </source>
</evidence>
<protein>
    <submittedName>
        <fullName evidence="3">Uncharacterized protein</fullName>
    </submittedName>
</protein>